<dbReference type="GO" id="GO:0070286">
    <property type="term" value="P:axonemal dynein complex assembly"/>
    <property type="evidence" value="ECO:0007669"/>
    <property type="project" value="InterPro"/>
</dbReference>
<keyword evidence="3" id="KW-1185">Reference proteome</keyword>
<accession>A0AA47P9G2</accession>
<dbReference type="PANTHER" id="PTHR22118">
    <property type="entry name" value="DYNEIN ASSEMBLY FACTOR 3, AXONEMAL"/>
    <property type="match status" value="1"/>
</dbReference>
<evidence type="ECO:0000259" key="1">
    <source>
        <dbReference type="Pfam" id="PF14740"/>
    </source>
</evidence>
<protein>
    <submittedName>
        <fullName evidence="2">Dynein assembly factor 3, axonemal</fullName>
    </submittedName>
</protein>
<dbReference type="InterPro" id="IPR039304">
    <property type="entry name" value="DNAAF3"/>
</dbReference>
<comment type="caution">
    <text evidence="2">The sequence shown here is derived from an EMBL/GenBank/DDBJ whole genome shotgun (WGS) entry which is preliminary data.</text>
</comment>
<feature type="domain" description="Dynein assembly factor 3 C-terminal" evidence="1">
    <location>
        <begin position="11"/>
        <end position="191"/>
    </location>
</feature>
<evidence type="ECO:0000313" key="3">
    <source>
        <dbReference type="Proteomes" id="UP001174136"/>
    </source>
</evidence>
<dbReference type="Pfam" id="PF14740">
    <property type="entry name" value="DUF4471"/>
    <property type="match status" value="2"/>
</dbReference>
<sequence>MSTWCLIQNLFLQFRERDELVRIFRFWVQSCTPEGSGSVSITRAWDARVRQHLGTRYDARRGCFDWDLAMKLHHRGGGVISRQQYLAWRETGLAFQMREGIYQTTNTTLLSTRILTHRGDKVAVPGYWGDIVSSPYLCFGVETPDQSLLQTKNGVHVKTAQEVSLANVQALVQSLSSRGRQEAEETLAHTSTPGLLLPSRVSVTFLPLDSLSRLPDQKFFSHFFHCVYLSASLAHLLGSPLQRICAPGAVLLVELARFLLDLSADQERGFKETVVGGAKAAGFDPWTPSDPDPAHAIFTLTPDP</sequence>
<gene>
    <name evidence="2" type="primary">dnaaf3</name>
    <name evidence="2" type="ORF">N1851_007626</name>
</gene>
<organism evidence="2 3">
    <name type="scientific">Merluccius polli</name>
    <name type="common">Benguela hake</name>
    <name type="synonym">Merluccius cadenati</name>
    <dbReference type="NCBI Taxonomy" id="89951"/>
    <lineage>
        <taxon>Eukaryota</taxon>
        <taxon>Metazoa</taxon>
        <taxon>Chordata</taxon>
        <taxon>Craniata</taxon>
        <taxon>Vertebrata</taxon>
        <taxon>Euteleostomi</taxon>
        <taxon>Actinopterygii</taxon>
        <taxon>Neopterygii</taxon>
        <taxon>Teleostei</taxon>
        <taxon>Neoteleostei</taxon>
        <taxon>Acanthomorphata</taxon>
        <taxon>Zeiogadaria</taxon>
        <taxon>Gadariae</taxon>
        <taxon>Gadiformes</taxon>
        <taxon>Gadoidei</taxon>
        <taxon>Merlucciidae</taxon>
        <taxon>Merluccius</taxon>
    </lineage>
</organism>
<dbReference type="Proteomes" id="UP001174136">
    <property type="component" value="Unassembled WGS sequence"/>
</dbReference>
<dbReference type="InterPro" id="IPR028235">
    <property type="entry name" value="DNAAF3_C"/>
</dbReference>
<dbReference type="AlphaFoldDB" id="A0AA47P9G2"/>
<dbReference type="PANTHER" id="PTHR22118:SF14">
    <property type="entry name" value="DYNEIN AXONEMAL ASSEMBLY FACTOR 3"/>
    <property type="match status" value="1"/>
</dbReference>
<reference evidence="2" key="1">
    <citation type="journal article" date="2023" name="Front. Mar. Sci.">
        <title>A new Merluccius polli reference genome to investigate the effects of global change in West African waters.</title>
        <authorList>
            <person name="Mateo J.L."/>
            <person name="Blanco-Fernandez C."/>
            <person name="Garcia-Vazquez E."/>
            <person name="Machado-Schiaffino G."/>
        </authorList>
    </citation>
    <scope>NUCLEOTIDE SEQUENCE</scope>
    <source>
        <strain evidence="2">C29</strain>
        <tissue evidence="2">Fin</tissue>
    </source>
</reference>
<feature type="domain" description="Dynein assembly factor 3 C-terminal" evidence="1">
    <location>
        <begin position="194"/>
        <end position="286"/>
    </location>
</feature>
<name>A0AA47P9G2_MERPO</name>
<proteinExistence type="predicted"/>
<dbReference type="GO" id="GO:0044458">
    <property type="term" value="P:motile cilium assembly"/>
    <property type="evidence" value="ECO:0007669"/>
    <property type="project" value="TreeGrafter"/>
</dbReference>
<dbReference type="EMBL" id="JAOPHQ010001354">
    <property type="protein sequence ID" value="KAK0151237.1"/>
    <property type="molecule type" value="Genomic_DNA"/>
</dbReference>
<evidence type="ECO:0000313" key="2">
    <source>
        <dbReference type="EMBL" id="KAK0151237.1"/>
    </source>
</evidence>